<organism evidence="1 2">
    <name type="scientific">Gilliamella intestini</name>
    <dbReference type="NCBI Taxonomy" id="1798183"/>
    <lineage>
        <taxon>Bacteria</taxon>
        <taxon>Pseudomonadati</taxon>
        <taxon>Pseudomonadota</taxon>
        <taxon>Gammaproteobacteria</taxon>
        <taxon>Orbales</taxon>
        <taxon>Orbaceae</taxon>
        <taxon>Gilliamella</taxon>
    </lineage>
</organism>
<evidence type="ECO:0000313" key="1">
    <source>
        <dbReference type="EMBL" id="SCC32030.1"/>
    </source>
</evidence>
<protein>
    <submittedName>
        <fullName evidence="1">Uncharacterized protein</fullName>
    </submittedName>
</protein>
<dbReference type="AlphaFoldDB" id="A0A1C4DLB9"/>
<sequence>MSINIEKPMRISFEEVEFDEHVPSIKFIFMVNIEQFSNSLNYSGEIWISCLIWDNFVNDLVTLKNTATLYDINEMFSIKIEKDEKNIKYSWSVTRQGIFKDIVQSSYQAIISEDTLNYVKSQFTNYPKWW</sequence>
<dbReference type="EMBL" id="FMBA01000082">
    <property type="protein sequence ID" value="SCC32030.1"/>
    <property type="molecule type" value="Genomic_DNA"/>
</dbReference>
<keyword evidence="2" id="KW-1185">Reference proteome</keyword>
<name>A0A1C4DLB9_9GAMM</name>
<proteinExistence type="predicted"/>
<dbReference type="OrthoDB" id="8617687at2"/>
<evidence type="ECO:0000313" key="2">
    <source>
        <dbReference type="Proteomes" id="UP000199698"/>
    </source>
</evidence>
<reference evidence="2" key="1">
    <citation type="submission" date="2016-08" db="EMBL/GenBank/DDBJ databases">
        <authorList>
            <person name="Varghese N."/>
            <person name="Submissions Spin"/>
        </authorList>
    </citation>
    <scope>NUCLEOTIDE SEQUENCE [LARGE SCALE GENOMIC DNA]</scope>
    <source>
        <strain evidence="2">R-53144</strain>
    </source>
</reference>
<gene>
    <name evidence="1" type="ORF">GA0061080_10822</name>
</gene>
<dbReference type="Proteomes" id="UP000199698">
    <property type="component" value="Unassembled WGS sequence"/>
</dbReference>
<accession>A0A1C4DLB9</accession>
<dbReference type="RefSeq" id="WP_141683167.1">
    <property type="nucleotide sequence ID" value="NZ_FMBA01000082.1"/>
</dbReference>